<reference evidence="1" key="1">
    <citation type="submission" date="2014-11" db="EMBL/GenBank/DDBJ databases">
        <authorList>
            <person name="Amaro Gonzalez C."/>
        </authorList>
    </citation>
    <scope>NUCLEOTIDE SEQUENCE</scope>
</reference>
<protein>
    <submittedName>
        <fullName evidence="1">Uncharacterized protein</fullName>
    </submittedName>
</protein>
<proteinExistence type="predicted"/>
<evidence type="ECO:0000313" key="1">
    <source>
        <dbReference type="EMBL" id="JAH46469.1"/>
    </source>
</evidence>
<organism evidence="1">
    <name type="scientific">Anguilla anguilla</name>
    <name type="common">European freshwater eel</name>
    <name type="synonym">Muraena anguilla</name>
    <dbReference type="NCBI Taxonomy" id="7936"/>
    <lineage>
        <taxon>Eukaryota</taxon>
        <taxon>Metazoa</taxon>
        <taxon>Chordata</taxon>
        <taxon>Craniata</taxon>
        <taxon>Vertebrata</taxon>
        <taxon>Euteleostomi</taxon>
        <taxon>Actinopterygii</taxon>
        <taxon>Neopterygii</taxon>
        <taxon>Teleostei</taxon>
        <taxon>Anguilliformes</taxon>
        <taxon>Anguillidae</taxon>
        <taxon>Anguilla</taxon>
    </lineage>
</organism>
<reference evidence="1" key="2">
    <citation type="journal article" date="2015" name="Fish Shellfish Immunol.">
        <title>Early steps in the European eel (Anguilla anguilla)-Vibrio vulnificus interaction in the gills: Role of the RtxA13 toxin.</title>
        <authorList>
            <person name="Callol A."/>
            <person name="Pajuelo D."/>
            <person name="Ebbesson L."/>
            <person name="Teles M."/>
            <person name="MacKenzie S."/>
            <person name="Amaro C."/>
        </authorList>
    </citation>
    <scope>NUCLEOTIDE SEQUENCE</scope>
</reference>
<sequence length="14" mass="1667">MKLFITITEELVTE</sequence>
<name>A0A0E9SYP2_ANGAN</name>
<accession>A0A0E9SYP2</accession>
<dbReference type="EMBL" id="GBXM01062108">
    <property type="protein sequence ID" value="JAH46469.1"/>
    <property type="molecule type" value="Transcribed_RNA"/>
</dbReference>